<dbReference type="InterPro" id="IPR035992">
    <property type="entry name" value="Ricin_B-like_lectins"/>
</dbReference>
<evidence type="ECO:0000313" key="2">
    <source>
        <dbReference type="EMBL" id="CAJ1946583.1"/>
    </source>
</evidence>
<name>A0AAD2PTY2_9STRA</name>
<keyword evidence="1" id="KW-0732">Signal</keyword>
<protein>
    <recommendedName>
        <fullName evidence="4">Ricin B lectin domain-containing protein</fullName>
    </recommendedName>
</protein>
<dbReference type="Proteomes" id="UP001295423">
    <property type="component" value="Unassembled WGS sequence"/>
</dbReference>
<feature type="signal peptide" evidence="1">
    <location>
        <begin position="1"/>
        <end position="18"/>
    </location>
</feature>
<evidence type="ECO:0008006" key="4">
    <source>
        <dbReference type="Google" id="ProtNLM"/>
    </source>
</evidence>
<dbReference type="PROSITE" id="PS50231">
    <property type="entry name" value="RICIN_B_LECTIN"/>
    <property type="match status" value="1"/>
</dbReference>
<feature type="chain" id="PRO_5042031400" description="Ricin B lectin domain-containing protein" evidence="1">
    <location>
        <begin position="19"/>
        <end position="203"/>
    </location>
</feature>
<gene>
    <name evidence="2" type="ORF">CYCCA115_LOCUS10725</name>
</gene>
<keyword evidence="3" id="KW-1185">Reference proteome</keyword>
<dbReference type="EMBL" id="CAKOGP040001714">
    <property type="protein sequence ID" value="CAJ1946583.1"/>
    <property type="molecule type" value="Genomic_DNA"/>
</dbReference>
<proteinExistence type="predicted"/>
<reference evidence="2" key="1">
    <citation type="submission" date="2023-08" db="EMBL/GenBank/DDBJ databases">
        <authorList>
            <person name="Audoor S."/>
            <person name="Bilcke G."/>
        </authorList>
    </citation>
    <scope>NUCLEOTIDE SEQUENCE</scope>
</reference>
<sequence length="203" mass="22429">MMKTILTALLFSAASISAEGTLRQLNGDKTSGVIFTMADCPGKCLTYNSTGAVALDDCTFEGGDKYWTIDHNCGGSDSFFQIKHVKTQSNKCIADPDDCSSCNQGISLVDCESDRAAWFSYGNLHKTGPKAYNLYSARCWMNEGKIMTLSTPSMDAKTCPENQAKGACERIEWNVDRFAKDVLYYEFSMNQVKTECDDALFIQ</sequence>
<evidence type="ECO:0000256" key="1">
    <source>
        <dbReference type="SAM" id="SignalP"/>
    </source>
</evidence>
<dbReference type="SUPFAM" id="SSF50370">
    <property type="entry name" value="Ricin B-like lectins"/>
    <property type="match status" value="1"/>
</dbReference>
<comment type="caution">
    <text evidence="2">The sequence shown here is derived from an EMBL/GenBank/DDBJ whole genome shotgun (WGS) entry which is preliminary data.</text>
</comment>
<dbReference type="AlphaFoldDB" id="A0AAD2PTY2"/>
<accession>A0AAD2PTY2</accession>
<evidence type="ECO:0000313" key="3">
    <source>
        <dbReference type="Proteomes" id="UP001295423"/>
    </source>
</evidence>
<organism evidence="2 3">
    <name type="scientific">Cylindrotheca closterium</name>
    <dbReference type="NCBI Taxonomy" id="2856"/>
    <lineage>
        <taxon>Eukaryota</taxon>
        <taxon>Sar</taxon>
        <taxon>Stramenopiles</taxon>
        <taxon>Ochrophyta</taxon>
        <taxon>Bacillariophyta</taxon>
        <taxon>Bacillariophyceae</taxon>
        <taxon>Bacillariophycidae</taxon>
        <taxon>Bacillariales</taxon>
        <taxon>Bacillariaceae</taxon>
        <taxon>Cylindrotheca</taxon>
    </lineage>
</organism>